<dbReference type="STRING" id="1849047.A0A3D8S827"/>
<evidence type="ECO:0000256" key="1">
    <source>
        <dbReference type="PROSITE-ProRule" id="PRU00453"/>
    </source>
</evidence>
<evidence type="ECO:0000259" key="3">
    <source>
        <dbReference type="PROSITE" id="PS51083"/>
    </source>
</evidence>
<feature type="compositionally biased region" description="Low complexity" evidence="2">
    <location>
        <begin position="67"/>
        <end position="80"/>
    </location>
</feature>
<keyword evidence="1" id="KW-0863">Zinc-finger</keyword>
<dbReference type="GO" id="GO:0008270">
    <property type="term" value="F:zinc ion binding"/>
    <property type="evidence" value="ECO:0007669"/>
    <property type="project" value="UniProtKB-UniRule"/>
</dbReference>
<proteinExistence type="predicted"/>
<evidence type="ECO:0000256" key="2">
    <source>
        <dbReference type="SAM" id="MobiDB-lite"/>
    </source>
</evidence>
<name>A0A3D8S827_9HELO</name>
<dbReference type="InterPro" id="IPR007529">
    <property type="entry name" value="Znf_HIT"/>
</dbReference>
<dbReference type="PROSITE" id="PS51083">
    <property type="entry name" value="ZF_HIT"/>
    <property type="match status" value="1"/>
</dbReference>
<keyword evidence="1" id="KW-0862">Zinc</keyword>
<accession>A0A3D8S827</accession>
<dbReference type="CDD" id="cd23024">
    <property type="entry name" value="zf-HIT_ZNHIT2-3"/>
    <property type="match status" value="1"/>
</dbReference>
<dbReference type="AlphaFoldDB" id="A0A3D8S827"/>
<dbReference type="EMBL" id="PDLM01000003">
    <property type="protein sequence ID" value="RDW82261.1"/>
    <property type="molecule type" value="Genomic_DNA"/>
</dbReference>
<evidence type="ECO:0000313" key="4">
    <source>
        <dbReference type="EMBL" id="RDW82261.1"/>
    </source>
</evidence>
<protein>
    <recommendedName>
        <fullName evidence="3">HIT-type domain-containing protein</fullName>
    </recommendedName>
</protein>
<dbReference type="OrthoDB" id="18412at2759"/>
<keyword evidence="5" id="KW-1185">Reference proteome</keyword>
<keyword evidence="1" id="KW-0479">Metal-binding</keyword>
<feature type="domain" description="HIT-type" evidence="3">
    <location>
        <begin position="20"/>
        <end position="54"/>
    </location>
</feature>
<dbReference type="SUPFAM" id="SSF144232">
    <property type="entry name" value="HIT/MYND zinc finger-like"/>
    <property type="match status" value="1"/>
</dbReference>
<dbReference type="Gene3D" id="3.30.60.190">
    <property type="match status" value="1"/>
</dbReference>
<reference evidence="4 5" key="1">
    <citation type="journal article" date="2018" name="IMA Fungus">
        <title>IMA Genome-F 9: Draft genome sequence of Annulohypoxylon stygium, Aspergillus mulundensis, Berkeleyomyces basicola (syn. Thielaviopsis basicola), Ceratocystis smalleyi, two Cercospora beticola strains, Coleophoma cylindrospora, Fusarium fracticaudum, Phialophora cf. hyalina, and Morchella septimelata.</title>
        <authorList>
            <person name="Wingfield B.D."/>
            <person name="Bills G.F."/>
            <person name="Dong Y."/>
            <person name="Huang W."/>
            <person name="Nel W.J."/>
            <person name="Swalarsk-Parry B.S."/>
            <person name="Vaghefi N."/>
            <person name="Wilken P.M."/>
            <person name="An Z."/>
            <person name="de Beer Z.W."/>
            <person name="De Vos L."/>
            <person name="Chen L."/>
            <person name="Duong T.A."/>
            <person name="Gao Y."/>
            <person name="Hammerbacher A."/>
            <person name="Kikkert J.R."/>
            <person name="Li Y."/>
            <person name="Li H."/>
            <person name="Li K."/>
            <person name="Li Q."/>
            <person name="Liu X."/>
            <person name="Ma X."/>
            <person name="Naidoo K."/>
            <person name="Pethybridge S.J."/>
            <person name="Sun J."/>
            <person name="Steenkamp E.T."/>
            <person name="van der Nest M.A."/>
            <person name="van Wyk S."/>
            <person name="Wingfield M.J."/>
            <person name="Xiong C."/>
            <person name="Yue Q."/>
            <person name="Zhang X."/>
        </authorList>
    </citation>
    <scope>NUCLEOTIDE SEQUENCE [LARGE SCALE GENOMIC DNA]</scope>
    <source>
        <strain evidence="4 5">BP6252</strain>
    </source>
</reference>
<evidence type="ECO:0000313" key="5">
    <source>
        <dbReference type="Proteomes" id="UP000256645"/>
    </source>
</evidence>
<gene>
    <name evidence="4" type="ORF">BP6252_03373</name>
</gene>
<dbReference type="Proteomes" id="UP000256645">
    <property type="component" value="Unassembled WGS sequence"/>
</dbReference>
<dbReference type="Pfam" id="PF04438">
    <property type="entry name" value="zf-HIT"/>
    <property type="match status" value="1"/>
</dbReference>
<organism evidence="4 5">
    <name type="scientific">Coleophoma cylindrospora</name>
    <dbReference type="NCBI Taxonomy" id="1849047"/>
    <lineage>
        <taxon>Eukaryota</taxon>
        <taxon>Fungi</taxon>
        <taxon>Dikarya</taxon>
        <taxon>Ascomycota</taxon>
        <taxon>Pezizomycotina</taxon>
        <taxon>Leotiomycetes</taxon>
        <taxon>Helotiales</taxon>
        <taxon>Dermateaceae</taxon>
        <taxon>Coleophoma</taxon>
    </lineage>
</organism>
<comment type="caution">
    <text evidence="4">The sequence shown here is derived from an EMBL/GenBank/DDBJ whole genome shotgun (WGS) entry which is preliminary data.</text>
</comment>
<sequence length="215" mass="23467">MSLPECEDEEPKVPAVAKLCGVCNTKESKYKCTRCFLPYCSVTCSTKHRASHPAIDTTPAATPESLPAANSNKPSANASAGTKGYRDPFTALDNSEQLKELFKMFPNLSKQLNEVYSATLPPLDTEEPIGVAAGSYKKGPRREVWNRDKGTQNGIQALCKARETYGKDGEGVREFSRLVLQIVSGEDNNAAVELIEKEIAEENAKIIQQLLEANS</sequence>
<feature type="region of interest" description="Disordered" evidence="2">
    <location>
        <begin position="51"/>
        <end position="88"/>
    </location>
</feature>